<dbReference type="AlphaFoldDB" id="A0AAJ0M630"/>
<evidence type="ECO:0000256" key="1">
    <source>
        <dbReference type="RuleBase" id="RU003860"/>
    </source>
</evidence>
<comment type="caution">
    <text evidence="2">The sequence shown here is derived from an EMBL/GenBank/DDBJ whole genome shotgun (WGS) entry which is preliminary data.</text>
</comment>
<dbReference type="Pfam" id="PF01722">
    <property type="entry name" value="BolA"/>
    <property type="match status" value="1"/>
</dbReference>
<reference evidence="2" key="1">
    <citation type="journal article" date="2023" name="Mol. Phylogenet. Evol.">
        <title>Genome-scale phylogeny and comparative genomics of the fungal order Sordariales.</title>
        <authorList>
            <person name="Hensen N."/>
            <person name="Bonometti L."/>
            <person name="Westerberg I."/>
            <person name="Brannstrom I.O."/>
            <person name="Guillou S."/>
            <person name="Cros-Aarteil S."/>
            <person name="Calhoun S."/>
            <person name="Haridas S."/>
            <person name="Kuo A."/>
            <person name="Mondo S."/>
            <person name="Pangilinan J."/>
            <person name="Riley R."/>
            <person name="LaButti K."/>
            <person name="Andreopoulos B."/>
            <person name="Lipzen A."/>
            <person name="Chen C."/>
            <person name="Yan M."/>
            <person name="Daum C."/>
            <person name="Ng V."/>
            <person name="Clum A."/>
            <person name="Steindorff A."/>
            <person name="Ohm R.A."/>
            <person name="Martin F."/>
            <person name="Silar P."/>
            <person name="Natvig D.O."/>
            <person name="Lalanne C."/>
            <person name="Gautier V."/>
            <person name="Ament-Velasquez S.L."/>
            <person name="Kruys A."/>
            <person name="Hutchinson M.I."/>
            <person name="Powell A.J."/>
            <person name="Barry K."/>
            <person name="Miller A.N."/>
            <person name="Grigoriev I.V."/>
            <person name="Debuchy R."/>
            <person name="Gladieux P."/>
            <person name="Hiltunen Thoren M."/>
            <person name="Johannesson H."/>
        </authorList>
    </citation>
    <scope>NUCLEOTIDE SEQUENCE</scope>
    <source>
        <strain evidence="2">CBS 333.67</strain>
    </source>
</reference>
<dbReference type="EMBL" id="JAUDZG010000001">
    <property type="protein sequence ID" value="KAK3310235.1"/>
    <property type="molecule type" value="Genomic_DNA"/>
</dbReference>
<protein>
    <submittedName>
        <fullName evidence="2">Bola-like protein-domain-containing protein</fullName>
    </submittedName>
</protein>
<reference evidence="2" key="2">
    <citation type="submission" date="2023-06" db="EMBL/GenBank/DDBJ databases">
        <authorList>
            <consortium name="Lawrence Berkeley National Laboratory"/>
            <person name="Mondo S.J."/>
            <person name="Hensen N."/>
            <person name="Bonometti L."/>
            <person name="Westerberg I."/>
            <person name="Brannstrom I.O."/>
            <person name="Guillou S."/>
            <person name="Cros-Aarteil S."/>
            <person name="Calhoun S."/>
            <person name="Haridas S."/>
            <person name="Kuo A."/>
            <person name="Pangilinan J."/>
            <person name="Riley R."/>
            <person name="Labutti K."/>
            <person name="Andreopoulos B."/>
            <person name="Lipzen A."/>
            <person name="Chen C."/>
            <person name="Yanf M."/>
            <person name="Daum C."/>
            <person name="Ng V."/>
            <person name="Clum A."/>
            <person name="Steindorff A."/>
            <person name="Ohm R."/>
            <person name="Martin F."/>
            <person name="Silar P."/>
            <person name="Natvig D."/>
            <person name="Lalanne C."/>
            <person name="Gautier V."/>
            <person name="Ament-Velasquez S.L."/>
            <person name="Kruys A."/>
            <person name="Hutchinson M.I."/>
            <person name="Powell A.J."/>
            <person name="Barry K."/>
            <person name="Miller A.N."/>
            <person name="Grigoriev I.V."/>
            <person name="Debuchy R."/>
            <person name="Gladieux P."/>
            <person name="Thoren M.H."/>
            <person name="Johannesson H."/>
        </authorList>
    </citation>
    <scope>NUCLEOTIDE SEQUENCE</scope>
    <source>
        <strain evidence="2">CBS 333.67</strain>
    </source>
</reference>
<keyword evidence="3" id="KW-1185">Reference proteome</keyword>
<organism evidence="2 3">
    <name type="scientific">Chaetomium strumarium</name>
    <dbReference type="NCBI Taxonomy" id="1170767"/>
    <lineage>
        <taxon>Eukaryota</taxon>
        <taxon>Fungi</taxon>
        <taxon>Dikarya</taxon>
        <taxon>Ascomycota</taxon>
        <taxon>Pezizomycotina</taxon>
        <taxon>Sordariomycetes</taxon>
        <taxon>Sordariomycetidae</taxon>
        <taxon>Sordariales</taxon>
        <taxon>Chaetomiaceae</taxon>
        <taxon>Chaetomium</taxon>
    </lineage>
</organism>
<dbReference type="PANTHER" id="PTHR46230:SF7">
    <property type="entry name" value="BOLA-LIKE PROTEIN 1"/>
    <property type="match status" value="1"/>
</dbReference>
<gene>
    <name evidence="2" type="ORF">B0T15DRAFT_506926</name>
</gene>
<dbReference type="GO" id="GO:0005759">
    <property type="term" value="C:mitochondrial matrix"/>
    <property type="evidence" value="ECO:0007669"/>
    <property type="project" value="TreeGrafter"/>
</dbReference>
<dbReference type="Proteomes" id="UP001273166">
    <property type="component" value="Unassembled WGS sequence"/>
</dbReference>
<comment type="similarity">
    <text evidence="1">Belongs to the BolA/IbaG family.</text>
</comment>
<dbReference type="InterPro" id="IPR036065">
    <property type="entry name" value="BolA-like_sf"/>
</dbReference>
<dbReference type="Gene3D" id="3.30.300.90">
    <property type="entry name" value="BolA-like"/>
    <property type="match status" value="1"/>
</dbReference>
<evidence type="ECO:0000313" key="3">
    <source>
        <dbReference type="Proteomes" id="UP001273166"/>
    </source>
</evidence>
<dbReference type="GeneID" id="87886446"/>
<dbReference type="SUPFAM" id="SSF82657">
    <property type="entry name" value="BolA-like"/>
    <property type="match status" value="1"/>
</dbReference>
<proteinExistence type="inferred from homology"/>
<dbReference type="InterPro" id="IPR002634">
    <property type="entry name" value="BolA"/>
</dbReference>
<name>A0AAJ0M630_9PEZI</name>
<dbReference type="PIRSF" id="PIRSF003113">
    <property type="entry name" value="BolA"/>
    <property type="match status" value="1"/>
</dbReference>
<accession>A0AAJ0M630</accession>
<dbReference type="PANTHER" id="PTHR46230">
    <property type="match status" value="1"/>
</dbReference>
<dbReference type="RefSeq" id="XP_062726015.1">
    <property type="nucleotide sequence ID" value="XM_062867617.1"/>
</dbReference>
<evidence type="ECO:0000313" key="2">
    <source>
        <dbReference type="EMBL" id="KAK3310235.1"/>
    </source>
</evidence>
<sequence>MVSPTPMEDAIREKITAALQPTTLEIHNDSHLHAHHAPMQGVTSKETHFRLIITSEAFRSKMQPARHRLVYSLLKDEMAQEGGIHALQLRTMTPEEEATRRAQEAGSE</sequence>
<dbReference type="GO" id="GO:0044572">
    <property type="term" value="P:[4Fe-4S] cluster assembly"/>
    <property type="evidence" value="ECO:0007669"/>
    <property type="project" value="TreeGrafter"/>
</dbReference>